<accession>A0A1E4TE84</accession>
<name>A0A1E4TE84_9ASCO</name>
<evidence type="ECO:0000256" key="1">
    <source>
        <dbReference type="SAM" id="MobiDB-lite"/>
    </source>
</evidence>
<dbReference type="AlphaFoldDB" id="A0A1E4TE84"/>
<keyword evidence="3" id="KW-1185">Reference proteome</keyword>
<dbReference type="EMBL" id="KV453842">
    <property type="protein sequence ID" value="ODV90013.1"/>
    <property type="molecule type" value="Genomic_DNA"/>
</dbReference>
<evidence type="ECO:0008006" key="4">
    <source>
        <dbReference type="Google" id="ProtNLM"/>
    </source>
</evidence>
<organism evidence="2 3">
    <name type="scientific">Tortispora caseinolytica NRRL Y-17796</name>
    <dbReference type="NCBI Taxonomy" id="767744"/>
    <lineage>
        <taxon>Eukaryota</taxon>
        <taxon>Fungi</taxon>
        <taxon>Dikarya</taxon>
        <taxon>Ascomycota</taxon>
        <taxon>Saccharomycotina</taxon>
        <taxon>Trigonopsidomycetes</taxon>
        <taxon>Trigonopsidales</taxon>
        <taxon>Trigonopsidaceae</taxon>
        <taxon>Tortispora</taxon>
    </lineage>
</organism>
<feature type="region of interest" description="Disordered" evidence="1">
    <location>
        <begin position="113"/>
        <end position="145"/>
    </location>
</feature>
<protein>
    <recommendedName>
        <fullName evidence="4">PA14 domain-containing protein</fullName>
    </recommendedName>
</protein>
<reference evidence="3" key="1">
    <citation type="submission" date="2016-02" db="EMBL/GenBank/DDBJ databases">
        <title>Comparative genomics of biotechnologically important yeasts.</title>
        <authorList>
            <consortium name="DOE Joint Genome Institute"/>
            <person name="Riley R."/>
            <person name="Haridas S."/>
            <person name="Wolfe K.H."/>
            <person name="Lopes M.R."/>
            <person name="Hittinger C.T."/>
            <person name="Goker M."/>
            <person name="Salamov A."/>
            <person name="Wisecaver J."/>
            <person name="Long T.M."/>
            <person name="Aerts A.L."/>
            <person name="Barry K."/>
            <person name="Choi C."/>
            <person name="Clum A."/>
            <person name="Coughlan A.Y."/>
            <person name="Deshpande S."/>
            <person name="Douglass A.P."/>
            <person name="Hanson S.J."/>
            <person name="Klenk H.-P."/>
            <person name="Labutti K."/>
            <person name="Lapidus A."/>
            <person name="Lindquist E."/>
            <person name="Lipzen A."/>
            <person name="Meier-Kolthoff J.P."/>
            <person name="Ohm R.A."/>
            <person name="Otillar R.P."/>
            <person name="Pangilinan J."/>
            <person name="Peng Y."/>
            <person name="Rokas A."/>
            <person name="Rosa C.A."/>
            <person name="Scheuner C."/>
            <person name="Sibirny A.A."/>
            <person name="Slot J.C."/>
            <person name="Stielow J.B."/>
            <person name="Sun H."/>
            <person name="Kurtzman C.P."/>
            <person name="Blackwell M."/>
            <person name="Jeffries T.W."/>
            <person name="Grigoriev I.V."/>
        </authorList>
    </citation>
    <scope>NUCLEOTIDE SEQUENCE [LARGE SCALE GENOMIC DNA]</scope>
    <source>
        <strain evidence="3">NRRL Y-17796</strain>
    </source>
</reference>
<dbReference type="Proteomes" id="UP000095023">
    <property type="component" value="Unassembled WGS sequence"/>
</dbReference>
<feature type="compositionally biased region" description="Polar residues" evidence="1">
    <location>
        <begin position="7"/>
        <end position="21"/>
    </location>
</feature>
<dbReference type="Gene3D" id="2.60.120.1560">
    <property type="match status" value="1"/>
</dbReference>
<feature type="region of interest" description="Disordered" evidence="1">
    <location>
        <begin position="1"/>
        <end position="21"/>
    </location>
</feature>
<evidence type="ECO:0000313" key="3">
    <source>
        <dbReference type="Proteomes" id="UP000095023"/>
    </source>
</evidence>
<sequence length="259" mass="26608">MPAPTPTVVTGTITDPSATPLGTTMAVNSVSDPPPRIRHSFLSESVTRGCVKYGEYVTASNPSAISSASASSTLNSVSVAVPKVLENQTDSMSSAVHISNAVLSSDVQPSSSMIASSSNPASSSNSASSSIVVPSSNPTSSNNLVSSKPAVDIGSSSSTAPSSSFVAKSGSFESTSSSFNLAYTTKLIRKVINSFNLAYTTKLIRKVSTIYGIEVGGWHNPTLQFTGHCVMPTSGRYEVFSTADDAMAIFIGDAGISNV</sequence>
<evidence type="ECO:0000313" key="2">
    <source>
        <dbReference type="EMBL" id="ODV90013.1"/>
    </source>
</evidence>
<proteinExistence type="predicted"/>
<gene>
    <name evidence="2" type="ORF">CANCADRAFT_68074</name>
</gene>